<name>C7MLL7_CRYCD</name>
<dbReference type="HOGENOM" id="CLU_154558_8_0_11"/>
<dbReference type="Gene3D" id="1.10.1220.10">
    <property type="entry name" value="Met repressor-like"/>
    <property type="match status" value="1"/>
</dbReference>
<gene>
    <name evidence="1" type="ordered locus">Ccur_00900</name>
</gene>
<dbReference type="EMBL" id="CP001682">
    <property type="protein sequence ID" value="ACU93823.1"/>
    <property type="molecule type" value="Genomic_DNA"/>
</dbReference>
<accession>C7MLL7</accession>
<evidence type="ECO:0000313" key="2">
    <source>
        <dbReference type="Proteomes" id="UP000000954"/>
    </source>
</evidence>
<dbReference type="AlphaFoldDB" id="C7MLL7"/>
<organism evidence="1 2">
    <name type="scientific">Cryptobacterium curtum (strain ATCC 700683 / DSM 15641 / CCUG 43107 / 12-3)</name>
    <dbReference type="NCBI Taxonomy" id="469378"/>
    <lineage>
        <taxon>Bacteria</taxon>
        <taxon>Bacillati</taxon>
        <taxon>Actinomycetota</taxon>
        <taxon>Coriobacteriia</taxon>
        <taxon>Eggerthellales</taxon>
        <taxon>Eggerthellaceae</taxon>
        <taxon>Cryptobacterium</taxon>
    </lineage>
</organism>
<dbReference type="Pfam" id="PF04221">
    <property type="entry name" value="RelB"/>
    <property type="match status" value="1"/>
</dbReference>
<sequence>MSKDSIIQVRISEHDKLEADELFTTMGTSTSEAVRLFIRQCLIHQRIPFEVCLPAKKTRGKAAGMLAEYASGGHRGEERSAWLKALTKSPDFLIGNSQATNPDGDRAYRN</sequence>
<dbReference type="STRING" id="469378.Ccur_00900"/>
<reference evidence="1 2" key="1">
    <citation type="journal article" date="2009" name="Stand. Genomic Sci.">
        <title>Complete genome sequence of Cryptobacterium curtum type strain (12-3).</title>
        <authorList>
            <person name="Mavrommatis K."/>
            <person name="Pukall R."/>
            <person name="Rohde C."/>
            <person name="Chen F."/>
            <person name="Sims D."/>
            <person name="Brettin T."/>
            <person name="Kuske C."/>
            <person name="Detter J.C."/>
            <person name="Han C."/>
            <person name="Lapidus A."/>
            <person name="Copeland A."/>
            <person name="Glavina Del Rio T."/>
            <person name="Nolan M."/>
            <person name="Lucas S."/>
            <person name="Tice H."/>
            <person name="Cheng J.F."/>
            <person name="Bruce D."/>
            <person name="Goodwin L."/>
            <person name="Pitluck S."/>
            <person name="Ovchinnikova G."/>
            <person name="Pati A."/>
            <person name="Ivanova N."/>
            <person name="Chen A."/>
            <person name="Palaniappan K."/>
            <person name="Chain P."/>
            <person name="D'haeseleer P."/>
            <person name="Goker M."/>
            <person name="Bristow J."/>
            <person name="Eisen J.A."/>
            <person name="Markowitz V."/>
            <person name="Hugenholtz P."/>
            <person name="Rohde M."/>
            <person name="Klenk H.P."/>
            <person name="Kyrpides N.C."/>
        </authorList>
    </citation>
    <scope>NUCLEOTIDE SEQUENCE [LARGE SCALE GENOMIC DNA]</scope>
    <source>
        <strain evidence="2">ATCC 700683 / DSM 15641 / 12-3</strain>
    </source>
</reference>
<dbReference type="NCBIfam" id="TIGR02384">
    <property type="entry name" value="RelB_DinJ"/>
    <property type="match status" value="1"/>
</dbReference>
<keyword evidence="2" id="KW-1185">Reference proteome</keyword>
<dbReference type="GO" id="GO:0006355">
    <property type="term" value="P:regulation of DNA-templated transcription"/>
    <property type="evidence" value="ECO:0007669"/>
    <property type="project" value="InterPro"/>
</dbReference>
<dbReference type="eggNOG" id="COG3077">
    <property type="taxonomic scope" value="Bacteria"/>
</dbReference>
<dbReference type="OrthoDB" id="3174560at2"/>
<dbReference type="RefSeq" id="WP_012802512.1">
    <property type="nucleotide sequence ID" value="NC_013170.1"/>
</dbReference>
<dbReference type="Proteomes" id="UP000000954">
    <property type="component" value="Chromosome"/>
</dbReference>
<dbReference type="InterPro" id="IPR013321">
    <property type="entry name" value="Arc_rbn_hlx_hlx"/>
</dbReference>
<dbReference type="KEGG" id="ccu:Ccur_00900"/>
<evidence type="ECO:0000313" key="1">
    <source>
        <dbReference type="EMBL" id="ACU93823.1"/>
    </source>
</evidence>
<dbReference type="InterPro" id="IPR007337">
    <property type="entry name" value="RelB/DinJ"/>
</dbReference>
<protein>
    <submittedName>
        <fullName evidence="1">Addiction module antitoxin, RelB/DinJ family</fullName>
    </submittedName>
</protein>
<proteinExistence type="predicted"/>